<gene>
    <name evidence="2" type="ORF">G2W53_026564</name>
</gene>
<feature type="region of interest" description="Disordered" evidence="1">
    <location>
        <begin position="1"/>
        <end position="63"/>
    </location>
</feature>
<reference evidence="2" key="1">
    <citation type="submission" date="2020-09" db="EMBL/GenBank/DDBJ databases">
        <title>Genome-Enabled Discovery of Anthraquinone Biosynthesis in Senna tora.</title>
        <authorList>
            <person name="Kang S.-H."/>
            <person name="Pandey R.P."/>
            <person name="Lee C.-M."/>
            <person name="Sim J.-S."/>
            <person name="Jeong J.-T."/>
            <person name="Choi B.-S."/>
            <person name="Jung M."/>
            <person name="Ginzburg D."/>
            <person name="Zhao K."/>
            <person name="Won S.Y."/>
            <person name="Oh T.-J."/>
            <person name="Yu Y."/>
            <person name="Kim N.-H."/>
            <person name="Lee O.R."/>
            <person name="Lee T.-H."/>
            <person name="Bashyal P."/>
            <person name="Kim T.-S."/>
            <person name="Lee W.-H."/>
            <person name="Kawkins C."/>
            <person name="Kim C.-K."/>
            <person name="Kim J.S."/>
            <person name="Ahn B.O."/>
            <person name="Rhee S.Y."/>
            <person name="Sohng J.K."/>
        </authorList>
    </citation>
    <scope>NUCLEOTIDE SEQUENCE</scope>
    <source>
        <tissue evidence="2">Leaf</tissue>
    </source>
</reference>
<comment type="caution">
    <text evidence="2">The sequence shown here is derived from an EMBL/GenBank/DDBJ whole genome shotgun (WGS) entry which is preliminary data.</text>
</comment>
<evidence type="ECO:0000313" key="3">
    <source>
        <dbReference type="Proteomes" id="UP000634136"/>
    </source>
</evidence>
<evidence type="ECO:0000256" key="1">
    <source>
        <dbReference type="SAM" id="MobiDB-lite"/>
    </source>
</evidence>
<organism evidence="2 3">
    <name type="scientific">Senna tora</name>
    <dbReference type="NCBI Taxonomy" id="362788"/>
    <lineage>
        <taxon>Eukaryota</taxon>
        <taxon>Viridiplantae</taxon>
        <taxon>Streptophyta</taxon>
        <taxon>Embryophyta</taxon>
        <taxon>Tracheophyta</taxon>
        <taxon>Spermatophyta</taxon>
        <taxon>Magnoliopsida</taxon>
        <taxon>eudicotyledons</taxon>
        <taxon>Gunneridae</taxon>
        <taxon>Pentapetalae</taxon>
        <taxon>rosids</taxon>
        <taxon>fabids</taxon>
        <taxon>Fabales</taxon>
        <taxon>Fabaceae</taxon>
        <taxon>Caesalpinioideae</taxon>
        <taxon>Cassia clade</taxon>
        <taxon>Senna</taxon>
    </lineage>
</organism>
<sequence length="92" mass="10142">MGGLGEITDGGREVEIMGEGKDEEKGKKDLVGHFSASFSPEKMVEEEGKEENGKTERERKGVRRGCGSGCWNGINGYFRRGSRRLMLSAMEV</sequence>
<feature type="compositionally biased region" description="Basic and acidic residues" evidence="1">
    <location>
        <begin position="42"/>
        <end position="59"/>
    </location>
</feature>
<name>A0A834THE9_9FABA</name>
<feature type="compositionally biased region" description="Basic and acidic residues" evidence="1">
    <location>
        <begin position="9"/>
        <end position="31"/>
    </location>
</feature>
<proteinExistence type="predicted"/>
<dbReference type="AlphaFoldDB" id="A0A834THE9"/>
<protein>
    <submittedName>
        <fullName evidence="2">Uncharacterized protein</fullName>
    </submittedName>
</protein>
<evidence type="ECO:0000313" key="2">
    <source>
        <dbReference type="EMBL" id="KAF7821109.1"/>
    </source>
</evidence>
<dbReference type="Proteomes" id="UP000634136">
    <property type="component" value="Unassembled WGS sequence"/>
</dbReference>
<accession>A0A834THE9</accession>
<dbReference type="EMBL" id="JAAIUW010000008">
    <property type="protein sequence ID" value="KAF7821109.1"/>
    <property type="molecule type" value="Genomic_DNA"/>
</dbReference>
<keyword evidence="3" id="KW-1185">Reference proteome</keyword>